<proteinExistence type="predicted"/>
<protein>
    <submittedName>
        <fullName evidence="1">Uncharacterized protein</fullName>
    </submittedName>
</protein>
<organism evidence="1">
    <name type="scientific">Skeletonema marinoi</name>
    <dbReference type="NCBI Taxonomy" id="267567"/>
    <lineage>
        <taxon>Eukaryota</taxon>
        <taxon>Sar</taxon>
        <taxon>Stramenopiles</taxon>
        <taxon>Ochrophyta</taxon>
        <taxon>Bacillariophyta</taxon>
        <taxon>Coscinodiscophyceae</taxon>
        <taxon>Thalassiosirophycidae</taxon>
        <taxon>Thalassiosirales</taxon>
        <taxon>Skeletonemataceae</taxon>
        <taxon>Skeletonema</taxon>
        <taxon>Skeletonema marinoi-dohrnii complex</taxon>
    </lineage>
</organism>
<reference evidence="1" key="1">
    <citation type="submission" date="2021-01" db="EMBL/GenBank/DDBJ databases">
        <authorList>
            <person name="Corre E."/>
            <person name="Pelletier E."/>
            <person name="Niang G."/>
            <person name="Scheremetjew M."/>
            <person name="Finn R."/>
            <person name="Kale V."/>
            <person name="Holt S."/>
            <person name="Cochrane G."/>
            <person name="Meng A."/>
            <person name="Brown T."/>
            <person name="Cohen L."/>
        </authorList>
    </citation>
    <scope>NUCLEOTIDE SEQUENCE</scope>
    <source>
        <strain evidence="1">SM1012Den-03</strain>
    </source>
</reference>
<dbReference type="EMBL" id="HBGZ01033428">
    <property type="protein sequence ID" value="CAD9632494.1"/>
    <property type="molecule type" value="Transcribed_RNA"/>
</dbReference>
<name>A0A7S2Q4K2_9STRA</name>
<accession>A0A7S2Q4K2</accession>
<evidence type="ECO:0000313" key="1">
    <source>
        <dbReference type="EMBL" id="CAD9632494.1"/>
    </source>
</evidence>
<dbReference type="AlphaFoldDB" id="A0A7S2Q4K2"/>
<gene>
    <name evidence="1" type="ORF">SMAR0320_LOCUS23948</name>
</gene>
<sequence length="100" mass="11651">MKTHQASFKAILDACCDSPVPYQVVQTFNLLEQTVSQQVFGPDGRGRSSDLEDPLKFYYQKLWEEYSTYWLWPLVMPRMKVAAKCREWKEERDGNVGNAV</sequence>